<dbReference type="InterPro" id="IPR008978">
    <property type="entry name" value="HSP20-like_chaperone"/>
</dbReference>
<sequence>MGAEGAGAGESDAAAEPERIRAEAPEGNAAAGPELAAPIDGDAQGEGDDAEGSEASADSSCVGEGLDEAGKPEVQVRPLTYSWEQTESELKVYVQFDQHEELSGGVPKENVSVEFGEWNALLIIESPVAGRIPFGLRLADFHRRVVPDMCTYAVRSSRVTLRLTKEEDEHWFNITSRRSAR</sequence>
<protein>
    <recommendedName>
        <fullName evidence="2">CS domain-containing protein</fullName>
    </recommendedName>
</protein>
<feature type="domain" description="CS" evidence="2">
    <location>
        <begin position="76"/>
        <end position="175"/>
    </location>
</feature>
<evidence type="ECO:0000313" key="4">
    <source>
        <dbReference type="Proteomes" id="UP001189429"/>
    </source>
</evidence>
<dbReference type="EMBL" id="CAUYUJ010015772">
    <property type="protein sequence ID" value="CAK0857965.1"/>
    <property type="molecule type" value="Genomic_DNA"/>
</dbReference>
<dbReference type="PROSITE" id="PS51203">
    <property type="entry name" value="CS"/>
    <property type="match status" value="1"/>
</dbReference>
<feature type="region of interest" description="Disordered" evidence="1">
    <location>
        <begin position="1"/>
        <end position="69"/>
    </location>
</feature>
<evidence type="ECO:0000256" key="1">
    <source>
        <dbReference type="SAM" id="MobiDB-lite"/>
    </source>
</evidence>
<proteinExistence type="predicted"/>
<feature type="compositionally biased region" description="Low complexity" evidence="1">
    <location>
        <begin position="25"/>
        <end position="42"/>
    </location>
</feature>
<comment type="caution">
    <text evidence="3">The sequence shown here is derived from an EMBL/GenBank/DDBJ whole genome shotgun (WGS) entry which is preliminary data.</text>
</comment>
<dbReference type="Gene3D" id="2.60.40.790">
    <property type="match status" value="1"/>
</dbReference>
<dbReference type="Proteomes" id="UP001189429">
    <property type="component" value="Unassembled WGS sequence"/>
</dbReference>
<dbReference type="SUPFAM" id="SSF49764">
    <property type="entry name" value="HSP20-like chaperones"/>
    <property type="match status" value="1"/>
</dbReference>
<gene>
    <name evidence="3" type="ORF">PCOR1329_LOCUS47899</name>
</gene>
<accession>A0ABN9UEJ7</accession>
<evidence type="ECO:0000259" key="2">
    <source>
        <dbReference type="PROSITE" id="PS51203"/>
    </source>
</evidence>
<dbReference type="InterPro" id="IPR007052">
    <property type="entry name" value="CS_dom"/>
</dbReference>
<dbReference type="Pfam" id="PF04969">
    <property type="entry name" value="CS"/>
    <property type="match status" value="1"/>
</dbReference>
<evidence type="ECO:0000313" key="3">
    <source>
        <dbReference type="EMBL" id="CAK0857965.1"/>
    </source>
</evidence>
<name>A0ABN9UEJ7_9DINO</name>
<organism evidence="3 4">
    <name type="scientific">Prorocentrum cordatum</name>
    <dbReference type="NCBI Taxonomy" id="2364126"/>
    <lineage>
        <taxon>Eukaryota</taxon>
        <taxon>Sar</taxon>
        <taxon>Alveolata</taxon>
        <taxon>Dinophyceae</taxon>
        <taxon>Prorocentrales</taxon>
        <taxon>Prorocentraceae</taxon>
        <taxon>Prorocentrum</taxon>
    </lineage>
</organism>
<reference evidence="3" key="1">
    <citation type="submission" date="2023-10" db="EMBL/GenBank/DDBJ databases">
        <authorList>
            <person name="Chen Y."/>
            <person name="Shah S."/>
            <person name="Dougan E. K."/>
            <person name="Thang M."/>
            <person name="Chan C."/>
        </authorList>
    </citation>
    <scope>NUCLEOTIDE SEQUENCE [LARGE SCALE GENOMIC DNA]</scope>
</reference>
<feature type="compositionally biased region" description="Acidic residues" evidence="1">
    <location>
        <begin position="43"/>
        <end position="52"/>
    </location>
</feature>
<keyword evidence="4" id="KW-1185">Reference proteome</keyword>